<dbReference type="PANTHER" id="PTHR30093">
    <property type="entry name" value="GENERAL SECRETION PATHWAY PROTEIN G"/>
    <property type="match status" value="1"/>
</dbReference>
<evidence type="ECO:0000259" key="1">
    <source>
        <dbReference type="Pfam" id="PF07596"/>
    </source>
</evidence>
<sequence length="335" mass="36373">MKRRNNGFTLVELLVVIAIIGILVGLLLPAVQAAREAARRMQCSNNLKQLSLACHNYESVHKRFPPSATLNLNVTSTENNGSWGVHGRILPYLEQGNLYNQVDLSIAWDFQMAIDQLKIPSYSCPSDAKGNEVRDPGAGRPKLYPTSYGFNFGRWFVYSPSTRQGGDGMFYPNSFIKFGGCTDGTSHTLLASEVKAWTPYQRNGGPASTTLPATQAEAELTVASGAEFKNTGHTEWTDGRVHHTGFTVVMPPNSNVHFTKDGVLYPQTDFNSWQEGKNGSAGSPSFAIVTARSFHTGIVNAALVDGSVQTVSESIDLRVWRALGTRAGGEVASLD</sequence>
<evidence type="ECO:0000313" key="3">
    <source>
        <dbReference type="Proteomes" id="UP000318017"/>
    </source>
</evidence>
<gene>
    <name evidence="2" type="primary">pulG_5</name>
    <name evidence="2" type="ORF">Q31a_46400</name>
</gene>
<dbReference type="Gene3D" id="3.30.700.10">
    <property type="entry name" value="Glycoprotein, Type 4 Pilin"/>
    <property type="match status" value="1"/>
</dbReference>
<dbReference type="InterPro" id="IPR011453">
    <property type="entry name" value="DUF1559"/>
</dbReference>
<dbReference type="EMBL" id="CP036298">
    <property type="protein sequence ID" value="QDV26268.1"/>
    <property type="molecule type" value="Genomic_DNA"/>
</dbReference>
<dbReference type="Pfam" id="PF07596">
    <property type="entry name" value="SBP_bac_10"/>
    <property type="match status" value="1"/>
</dbReference>
<dbReference type="AlphaFoldDB" id="A0A518GCF4"/>
<dbReference type="InterPro" id="IPR027558">
    <property type="entry name" value="Pre_pil_HX9DG_C"/>
</dbReference>
<keyword evidence="3" id="KW-1185">Reference proteome</keyword>
<dbReference type="NCBIfam" id="TIGR04294">
    <property type="entry name" value="pre_pil_HX9DG"/>
    <property type="match status" value="1"/>
</dbReference>
<feature type="domain" description="DUF1559" evidence="1">
    <location>
        <begin position="32"/>
        <end position="317"/>
    </location>
</feature>
<accession>A0A518GCF4</accession>
<protein>
    <submittedName>
        <fullName evidence="2">Type II secretion system protein G</fullName>
    </submittedName>
</protein>
<dbReference type="RefSeq" id="WP_145082289.1">
    <property type="nucleotide sequence ID" value="NZ_CP036298.1"/>
</dbReference>
<name>A0A518GCF4_9BACT</name>
<evidence type="ECO:0000313" key="2">
    <source>
        <dbReference type="EMBL" id="QDV26268.1"/>
    </source>
</evidence>
<dbReference type="Proteomes" id="UP000318017">
    <property type="component" value="Chromosome"/>
</dbReference>
<proteinExistence type="predicted"/>
<reference evidence="2 3" key="1">
    <citation type="submission" date="2019-02" db="EMBL/GenBank/DDBJ databases">
        <title>Deep-cultivation of Planctomycetes and their phenomic and genomic characterization uncovers novel biology.</title>
        <authorList>
            <person name="Wiegand S."/>
            <person name="Jogler M."/>
            <person name="Boedeker C."/>
            <person name="Pinto D."/>
            <person name="Vollmers J."/>
            <person name="Rivas-Marin E."/>
            <person name="Kohn T."/>
            <person name="Peeters S.H."/>
            <person name="Heuer A."/>
            <person name="Rast P."/>
            <person name="Oberbeckmann S."/>
            <person name="Bunk B."/>
            <person name="Jeske O."/>
            <person name="Meyerdierks A."/>
            <person name="Storesund J.E."/>
            <person name="Kallscheuer N."/>
            <person name="Luecker S."/>
            <person name="Lage O.M."/>
            <person name="Pohl T."/>
            <person name="Merkel B.J."/>
            <person name="Hornburger P."/>
            <person name="Mueller R.-W."/>
            <person name="Bruemmer F."/>
            <person name="Labrenz M."/>
            <person name="Spormann A.M."/>
            <person name="Op den Camp H."/>
            <person name="Overmann J."/>
            <person name="Amann R."/>
            <person name="Jetten M.S.M."/>
            <person name="Mascher T."/>
            <person name="Medema M.H."/>
            <person name="Devos D.P."/>
            <person name="Kaster A.-K."/>
            <person name="Ovreas L."/>
            <person name="Rohde M."/>
            <person name="Galperin M.Y."/>
            <person name="Jogler C."/>
        </authorList>
    </citation>
    <scope>NUCLEOTIDE SEQUENCE [LARGE SCALE GENOMIC DNA]</scope>
    <source>
        <strain evidence="2 3">Q31a</strain>
    </source>
</reference>
<dbReference type="SUPFAM" id="SSF54523">
    <property type="entry name" value="Pili subunits"/>
    <property type="match status" value="1"/>
</dbReference>
<dbReference type="InterPro" id="IPR045584">
    <property type="entry name" value="Pilin-like"/>
</dbReference>
<dbReference type="Pfam" id="PF07963">
    <property type="entry name" value="N_methyl"/>
    <property type="match status" value="1"/>
</dbReference>
<dbReference type="KEGG" id="ahel:Q31a_46400"/>
<dbReference type="InterPro" id="IPR012902">
    <property type="entry name" value="N_methyl_site"/>
</dbReference>
<organism evidence="2 3">
    <name type="scientific">Aureliella helgolandensis</name>
    <dbReference type="NCBI Taxonomy" id="2527968"/>
    <lineage>
        <taxon>Bacteria</taxon>
        <taxon>Pseudomonadati</taxon>
        <taxon>Planctomycetota</taxon>
        <taxon>Planctomycetia</taxon>
        <taxon>Pirellulales</taxon>
        <taxon>Pirellulaceae</taxon>
        <taxon>Aureliella</taxon>
    </lineage>
</organism>
<dbReference type="OrthoDB" id="254858at2"/>
<dbReference type="NCBIfam" id="TIGR02532">
    <property type="entry name" value="IV_pilin_GFxxxE"/>
    <property type="match status" value="1"/>
</dbReference>
<dbReference type="PANTHER" id="PTHR30093:SF2">
    <property type="entry name" value="TYPE II SECRETION SYSTEM PROTEIN H"/>
    <property type="match status" value="1"/>
</dbReference>